<organism evidence="3 4">
    <name type="scientific">Endosaccharibacter trunci</name>
    <dbReference type="NCBI Taxonomy" id="2812733"/>
    <lineage>
        <taxon>Bacteria</taxon>
        <taxon>Pseudomonadati</taxon>
        <taxon>Pseudomonadota</taxon>
        <taxon>Alphaproteobacteria</taxon>
        <taxon>Acetobacterales</taxon>
        <taxon>Acetobacteraceae</taxon>
        <taxon>Endosaccharibacter</taxon>
    </lineage>
</organism>
<keyword evidence="4" id="KW-1185">Reference proteome</keyword>
<gene>
    <name evidence="3" type="ORF">NFI95_07980</name>
</gene>
<accession>A0ABT1W685</accession>
<feature type="compositionally biased region" description="Basic and acidic residues" evidence="1">
    <location>
        <begin position="106"/>
        <end position="116"/>
    </location>
</feature>
<dbReference type="Proteomes" id="UP001524587">
    <property type="component" value="Unassembled WGS sequence"/>
</dbReference>
<comment type="caution">
    <text evidence="3">The sequence shown here is derived from an EMBL/GenBank/DDBJ whole genome shotgun (WGS) entry which is preliminary data.</text>
</comment>
<feature type="chain" id="PRO_5045131058" evidence="2">
    <location>
        <begin position="21"/>
        <end position="116"/>
    </location>
</feature>
<evidence type="ECO:0000256" key="2">
    <source>
        <dbReference type="SAM" id="SignalP"/>
    </source>
</evidence>
<evidence type="ECO:0000313" key="3">
    <source>
        <dbReference type="EMBL" id="MCQ8278389.1"/>
    </source>
</evidence>
<evidence type="ECO:0000256" key="1">
    <source>
        <dbReference type="SAM" id="MobiDB-lite"/>
    </source>
</evidence>
<name>A0ABT1W685_9PROT</name>
<keyword evidence="2" id="KW-0732">Signal</keyword>
<dbReference type="RefSeq" id="WP_422863860.1">
    <property type="nucleotide sequence ID" value="NZ_JAMSKV010000005.1"/>
</dbReference>
<sequence>MKTGSALALALALGAFPPFAAAPARAQFANSAGLAPASPNAPNISGAGTGLSAPASITPPPAIGAPGPNAIAAPPASPIQPIQPIQPGFGPAGMPPGTMIPPAAIARERARQSRPR</sequence>
<protein>
    <submittedName>
        <fullName evidence="3">Uncharacterized protein</fullName>
    </submittedName>
</protein>
<evidence type="ECO:0000313" key="4">
    <source>
        <dbReference type="Proteomes" id="UP001524587"/>
    </source>
</evidence>
<feature type="compositionally biased region" description="Low complexity" evidence="1">
    <location>
        <begin position="64"/>
        <end position="89"/>
    </location>
</feature>
<feature type="region of interest" description="Disordered" evidence="1">
    <location>
        <begin position="32"/>
        <end position="116"/>
    </location>
</feature>
<feature type="signal peptide" evidence="2">
    <location>
        <begin position="1"/>
        <end position="20"/>
    </location>
</feature>
<proteinExistence type="predicted"/>
<dbReference type="EMBL" id="JAMSKV010000005">
    <property type="protein sequence ID" value="MCQ8278389.1"/>
    <property type="molecule type" value="Genomic_DNA"/>
</dbReference>
<reference evidence="3 4" key="1">
    <citation type="submission" date="2022-06" db="EMBL/GenBank/DDBJ databases">
        <title>Endosaccharibacter gen. nov., sp. nov., endophytic bacteria isolated from sugarcane.</title>
        <authorList>
            <person name="Pitiwittayakul N."/>
            <person name="Yukphan P."/>
            <person name="Charoenyingcharoen P."/>
            <person name="Tanasupawat S."/>
        </authorList>
    </citation>
    <scope>NUCLEOTIDE SEQUENCE [LARGE SCALE GENOMIC DNA]</scope>
    <source>
        <strain evidence="3 4">KSS8</strain>
    </source>
</reference>